<dbReference type="Proteomes" id="UP000008983">
    <property type="component" value="Unassembled WGS sequence"/>
</dbReference>
<dbReference type="InterPro" id="IPR052752">
    <property type="entry name" value="NACHT-WD_repeat"/>
</dbReference>
<keyword evidence="2" id="KW-0378">Hydrolase</keyword>
<gene>
    <name evidence="2" type="ORF">IMG5_203980</name>
</gene>
<keyword evidence="3" id="KW-1185">Reference proteome</keyword>
<dbReference type="EC" id="3.1.7.2" evidence="2"/>
<dbReference type="InParanoid" id="G0R6E6"/>
<evidence type="ECO:0000256" key="1">
    <source>
        <dbReference type="SAM" id="Coils"/>
    </source>
</evidence>
<proteinExistence type="predicted"/>
<name>G0R6E6_ICHMU</name>
<dbReference type="InterPro" id="IPR027417">
    <property type="entry name" value="P-loop_NTPase"/>
</dbReference>
<dbReference type="eggNOG" id="ENOG502QXQQ">
    <property type="taxonomic scope" value="Eukaryota"/>
</dbReference>
<dbReference type="OMA" id="YWIINND"/>
<accession>G0R6E6</accession>
<dbReference type="SUPFAM" id="SSF52540">
    <property type="entry name" value="P-loop containing nucleoside triphosphate hydrolases"/>
    <property type="match status" value="1"/>
</dbReference>
<dbReference type="PANTHER" id="PTHR19871:SF14">
    <property type="entry name" value="DUF4062 DOMAIN-CONTAINING PROTEIN"/>
    <property type="match status" value="1"/>
</dbReference>
<dbReference type="RefSeq" id="XP_004023831.1">
    <property type="nucleotide sequence ID" value="XM_004023782.1"/>
</dbReference>
<evidence type="ECO:0000313" key="3">
    <source>
        <dbReference type="Proteomes" id="UP000008983"/>
    </source>
</evidence>
<dbReference type="EMBL" id="GL984396">
    <property type="protein sequence ID" value="EGR26947.1"/>
    <property type="molecule type" value="Genomic_DNA"/>
</dbReference>
<sequence length="1372" mass="163476">MNNVSQVNKFSEQEYSNYIDTSDVVIQQYKNSSVSGLEKYFLKIEEWLETPINREENKPYVIEAEGGIGKKALLIKWMEYHQQLKNKKYPDIILSHFASSGGNSSNYFFAIYRLLNKLREALDIDQKVELLEEKLRKYFSYWLNHCSDKLEKQLKQGEVVLYDKIIIIIEAIDQFVESTSNNREANIVFWLPRCFPEKIRVIVTCDKQSNANEYFQRINCKFLKMQLEDNIGNTIIQRHIQKQLFINQELKEKHLTILKNFDEKCKNPQFYKIFLCIYIPYPTENIISQQEIPDGTFEKIFDKMNYDNLMKVQSYQDLINFTLDFFSNVIMQQETFRKLLRVFVLTQKGLTLDELKKITAISVPEWRIFLAFFKVFILKYKYYWQMNNFSLKKIIQNKYKIDTNEVRRLHEEISNVLEKHTSNSIRKLEEQTYHLFMSKNYFKLKETISTIENFLLLFNPNNKYDLCRYWQALEEQGFDPVGEYNKAIEGFEMHYHPSSQDVFRIIVQISRFLKEFADFETYNTPYFRHPPIRGTCEQLEDIGLLRELVNLQLFSSNDKAEIEKANALDKQKKNLKQKIQEKKEALKIYKKGISSKTLKRQDYQEINEKQVNQDKNSTQRKTEKIQIQILSEVESLNVEIPCNREKFRKYFLKLIYETINNSNNKSQEETIDYNQKTITCSDEEEERNNKDKTNALMSQFDIQYAEQNALTMQKLKECFYLRERSPSNYYYKRWLWIQFPWACLSLECDYSAKLKECFSSPIEYMSVKKENEFTKQALKIAIEAKLKKQIMYQKQDIVLQQQQQEISSFFPQIKERKSINIPQNNMSYRTQKSQKSSISLGKSVFMITQQYLNQNNLNKQLEKNFKTIEHISINNNNVNTSSIENMSRLLEKSKVMKDKTVQNFDPLRMVQNSQNISSVLPRIKNEIINHSNKELILLESQAHNMKIELDIISNDNRNLAKKLKQMSILQENQQKYGVNPEKVNFAQAQVMDYEINISKAEEDYLTCLLTISRLKGILKICDNNKQQNEDYIRNLNFLLNNFKKIIRWEQEDIKESLEKINTLQRINKEYQEVFNEKIESQKKLMEQIKQQVRGKEIFDQNFANTDSLIEQSALVQQGKLRQDQQGHDQNKKMKQNMSQIEKNSKIIQEQHDRLLEKYEKLKEVLDISNPNYQSLFQFKKFVADCEKKNEFKSILLSRQNIINNLKQRLQIKQDYLKTVLKANNIAEDKEKDFEEQFSNQDNQNEEENDKKNDVHFKIIDLQNQQETKIRLLHKLQMVRLHSYMVVGTIQKKLAIKQASNVQDTIEFGEDEIIMSLDEKMALIKEKLPIEEFQLFNESKYDFTNIYKVISGNIRINRDNSLLSNNDEEKFTE</sequence>
<dbReference type="GO" id="GO:0008893">
    <property type="term" value="F:guanosine-3',5'-bis(diphosphate) 3'-diphosphatase activity"/>
    <property type="evidence" value="ECO:0007669"/>
    <property type="project" value="UniProtKB-EC"/>
</dbReference>
<reference evidence="2 3" key="1">
    <citation type="submission" date="2011-07" db="EMBL/GenBank/DDBJ databases">
        <authorList>
            <person name="Coyne R."/>
            <person name="Brami D."/>
            <person name="Johnson J."/>
            <person name="Hostetler J."/>
            <person name="Hannick L."/>
            <person name="Clark T."/>
            <person name="Cassidy-Hanley D."/>
            <person name="Inman J."/>
        </authorList>
    </citation>
    <scope>NUCLEOTIDE SEQUENCE [LARGE SCALE GENOMIC DNA]</scope>
    <source>
        <strain evidence="2 3">G5</strain>
    </source>
</reference>
<organism evidence="2 3">
    <name type="scientific">Ichthyophthirius multifiliis</name>
    <name type="common">White spot disease agent</name>
    <name type="synonym">Ich</name>
    <dbReference type="NCBI Taxonomy" id="5932"/>
    <lineage>
        <taxon>Eukaryota</taxon>
        <taxon>Sar</taxon>
        <taxon>Alveolata</taxon>
        <taxon>Ciliophora</taxon>
        <taxon>Intramacronucleata</taxon>
        <taxon>Oligohymenophorea</taxon>
        <taxon>Hymenostomatida</taxon>
        <taxon>Ophryoglenina</taxon>
        <taxon>Ichthyophthirius</taxon>
    </lineage>
</organism>
<feature type="coiled-coil region" evidence="1">
    <location>
        <begin position="565"/>
        <end position="592"/>
    </location>
</feature>
<dbReference type="GeneID" id="14902999"/>
<keyword evidence="1" id="KW-0175">Coiled coil</keyword>
<dbReference type="OrthoDB" id="295128at2759"/>
<feature type="coiled-coil region" evidence="1">
    <location>
        <begin position="1130"/>
        <end position="1164"/>
    </location>
</feature>
<protein>
    <submittedName>
        <fullName evidence="2">TPR repeat protein</fullName>
        <ecNumber evidence="2">3.1.7.2</ecNumber>
    </submittedName>
</protein>
<evidence type="ECO:0000313" key="2">
    <source>
        <dbReference type="EMBL" id="EGR26947.1"/>
    </source>
</evidence>
<feature type="coiled-coil region" evidence="1">
    <location>
        <begin position="983"/>
        <end position="1091"/>
    </location>
</feature>
<dbReference type="PANTHER" id="PTHR19871">
    <property type="entry name" value="BETA TRANSDUCIN-RELATED PROTEIN"/>
    <property type="match status" value="1"/>
</dbReference>
<dbReference type="STRING" id="857967.G0R6E6"/>